<accession>A0ABW5T576</accession>
<reference evidence="3" key="1">
    <citation type="journal article" date="2019" name="Int. J. Syst. Evol. Microbiol.">
        <title>The Global Catalogue of Microorganisms (GCM) 10K type strain sequencing project: providing services to taxonomists for standard genome sequencing and annotation.</title>
        <authorList>
            <consortium name="The Broad Institute Genomics Platform"/>
            <consortium name="The Broad Institute Genome Sequencing Center for Infectious Disease"/>
            <person name="Wu L."/>
            <person name="Ma J."/>
        </authorList>
    </citation>
    <scope>NUCLEOTIDE SEQUENCE [LARGE SCALE GENOMIC DNA]</scope>
    <source>
        <strain evidence="3">KCTC 33792</strain>
    </source>
</reference>
<feature type="transmembrane region" description="Helical" evidence="1">
    <location>
        <begin position="133"/>
        <end position="156"/>
    </location>
</feature>
<keyword evidence="1" id="KW-0472">Membrane</keyword>
<sequence>MKNIQWKLTADLLRKQATWTVSLLAAIAALYIVMIVVAAQGNTPANFLTFFYEPAKLFMLVIAIFLSYSFLDTYIKLGVTRRQFLTANGMTAVLLAAGLTAAAGVLTGIQYAAMNGMGWSSMINTNTFMSLDIGMAAALPICFLNLIMYHFVGWLIGAGFHRYGWLPGIGFAAGGIALSAVSDMLWGFETIEVLSVLLSLESGAVAGVLSITAAVLLIPLVFFFIWQITRKAAVRS</sequence>
<evidence type="ECO:0000313" key="3">
    <source>
        <dbReference type="Proteomes" id="UP001597520"/>
    </source>
</evidence>
<feature type="transmembrane region" description="Helical" evidence="1">
    <location>
        <begin position="92"/>
        <end position="113"/>
    </location>
</feature>
<evidence type="ECO:0000256" key="1">
    <source>
        <dbReference type="SAM" id="Phobius"/>
    </source>
</evidence>
<keyword evidence="1" id="KW-1133">Transmembrane helix</keyword>
<proteinExistence type="predicted"/>
<feature type="transmembrane region" description="Helical" evidence="1">
    <location>
        <begin position="51"/>
        <end position="71"/>
    </location>
</feature>
<dbReference type="RefSeq" id="WP_380713900.1">
    <property type="nucleotide sequence ID" value="NZ_JBHUML010000005.1"/>
</dbReference>
<keyword evidence="1" id="KW-0812">Transmembrane</keyword>
<name>A0ABW5T576_9BACI</name>
<dbReference type="Proteomes" id="UP001597520">
    <property type="component" value="Unassembled WGS sequence"/>
</dbReference>
<evidence type="ECO:0000313" key="2">
    <source>
        <dbReference type="EMBL" id="MFD2706594.1"/>
    </source>
</evidence>
<feature type="transmembrane region" description="Helical" evidence="1">
    <location>
        <begin position="21"/>
        <end position="39"/>
    </location>
</feature>
<comment type="caution">
    <text evidence="2">The sequence shown here is derived from an EMBL/GenBank/DDBJ whole genome shotgun (WGS) entry which is preliminary data.</text>
</comment>
<protein>
    <submittedName>
        <fullName evidence="2">Uncharacterized protein</fullName>
    </submittedName>
</protein>
<dbReference type="EMBL" id="JBHUML010000005">
    <property type="protein sequence ID" value="MFD2706594.1"/>
    <property type="molecule type" value="Genomic_DNA"/>
</dbReference>
<organism evidence="2 3">
    <name type="scientific">Salibacterium lacus</name>
    <dbReference type="NCBI Taxonomy" id="1898109"/>
    <lineage>
        <taxon>Bacteria</taxon>
        <taxon>Bacillati</taxon>
        <taxon>Bacillota</taxon>
        <taxon>Bacilli</taxon>
        <taxon>Bacillales</taxon>
        <taxon>Bacillaceae</taxon>
    </lineage>
</organism>
<gene>
    <name evidence="2" type="ORF">ACFSUB_14095</name>
</gene>
<feature type="transmembrane region" description="Helical" evidence="1">
    <location>
        <begin position="202"/>
        <end position="226"/>
    </location>
</feature>
<keyword evidence="3" id="KW-1185">Reference proteome</keyword>
<feature type="transmembrane region" description="Helical" evidence="1">
    <location>
        <begin position="163"/>
        <end position="182"/>
    </location>
</feature>